<evidence type="ECO:0000313" key="3">
    <source>
        <dbReference type="Proteomes" id="UP001187192"/>
    </source>
</evidence>
<sequence length="107" mass="11541">MIKHLHIPKWPNFIPFSLSLPLSLSAPFARFSSSQLSSSLTTTVAPLSRTSSSPAVVVISSLATITILSDIVAIFSAIEILLIGLPVGEIAYEILSTLVIGLRDRHW</sequence>
<protein>
    <submittedName>
        <fullName evidence="2">Uncharacterized protein</fullName>
    </submittedName>
</protein>
<keyword evidence="1" id="KW-0472">Membrane</keyword>
<gene>
    <name evidence="2" type="ORF">TIFTF001_007227</name>
</gene>
<dbReference type="EMBL" id="BTGU01000007">
    <property type="protein sequence ID" value="GMN37930.1"/>
    <property type="molecule type" value="Genomic_DNA"/>
</dbReference>
<reference evidence="2" key="1">
    <citation type="submission" date="2023-07" db="EMBL/GenBank/DDBJ databases">
        <title>draft genome sequence of fig (Ficus carica).</title>
        <authorList>
            <person name="Takahashi T."/>
            <person name="Nishimura K."/>
        </authorList>
    </citation>
    <scope>NUCLEOTIDE SEQUENCE</scope>
</reference>
<dbReference type="AlphaFoldDB" id="A0AA88CZG2"/>
<comment type="caution">
    <text evidence="2">The sequence shown here is derived from an EMBL/GenBank/DDBJ whole genome shotgun (WGS) entry which is preliminary data.</text>
</comment>
<evidence type="ECO:0000256" key="1">
    <source>
        <dbReference type="SAM" id="Phobius"/>
    </source>
</evidence>
<keyword evidence="3" id="KW-1185">Reference proteome</keyword>
<name>A0AA88CZG2_FICCA</name>
<proteinExistence type="predicted"/>
<feature type="transmembrane region" description="Helical" evidence="1">
    <location>
        <begin position="55"/>
        <end position="82"/>
    </location>
</feature>
<keyword evidence="1" id="KW-1133">Transmembrane helix</keyword>
<accession>A0AA88CZG2</accession>
<organism evidence="2 3">
    <name type="scientific">Ficus carica</name>
    <name type="common">Common fig</name>
    <dbReference type="NCBI Taxonomy" id="3494"/>
    <lineage>
        <taxon>Eukaryota</taxon>
        <taxon>Viridiplantae</taxon>
        <taxon>Streptophyta</taxon>
        <taxon>Embryophyta</taxon>
        <taxon>Tracheophyta</taxon>
        <taxon>Spermatophyta</taxon>
        <taxon>Magnoliopsida</taxon>
        <taxon>eudicotyledons</taxon>
        <taxon>Gunneridae</taxon>
        <taxon>Pentapetalae</taxon>
        <taxon>rosids</taxon>
        <taxon>fabids</taxon>
        <taxon>Rosales</taxon>
        <taxon>Moraceae</taxon>
        <taxon>Ficeae</taxon>
        <taxon>Ficus</taxon>
    </lineage>
</organism>
<evidence type="ECO:0000313" key="2">
    <source>
        <dbReference type="EMBL" id="GMN37930.1"/>
    </source>
</evidence>
<keyword evidence="1" id="KW-0812">Transmembrane</keyword>
<dbReference type="Proteomes" id="UP001187192">
    <property type="component" value="Unassembled WGS sequence"/>
</dbReference>